<sequence length="393" mass="41813">MRGEAGSRERGGTPYYRAPMDDADSSREGAPAQGVWHDTWPAGRSLPFAPSRFERLADERAREEARVAAAFDVCHPALALRAGLLVLAVLSVAALAQASDAADWLARAAASAFAGATGTLMWLVLVCSSRRLLARGSPGARAGAVLLGGAFCALVAWAPLVGIGLADTAGGLRLAGIALAGAGFAALLWLWLDLRARSAVPADTSARLVELQSRIRPHFLFNALNTALALVRVDPARAERVLEDLAELFRVALAEVGESVALAEEIELARAYLAIEQARYGERITVDWELDAGAGAARVPPLVLQPLVENAVRHGVEPAAEGGHIRIVTGQRRGQAVVTVSNTVPERPSAPGHGMALDNVRERLRLLHDVAAELEVWREGREFHARLVLPLQD</sequence>
<evidence type="ECO:0000259" key="3">
    <source>
        <dbReference type="Pfam" id="PF06580"/>
    </source>
</evidence>
<feature type="transmembrane region" description="Helical" evidence="2">
    <location>
        <begin position="172"/>
        <end position="192"/>
    </location>
</feature>
<dbReference type="InterPro" id="IPR050640">
    <property type="entry name" value="Bact_2-comp_sensor_kinase"/>
</dbReference>
<gene>
    <name evidence="4" type="ORF">EV684_108230</name>
</gene>
<evidence type="ECO:0000313" key="5">
    <source>
        <dbReference type="Proteomes" id="UP000295106"/>
    </source>
</evidence>
<dbReference type="GO" id="GO:0016020">
    <property type="term" value="C:membrane"/>
    <property type="evidence" value="ECO:0007669"/>
    <property type="project" value="InterPro"/>
</dbReference>
<keyword evidence="4" id="KW-0418">Kinase</keyword>
<dbReference type="Proteomes" id="UP000295106">
    <property type="component" value="Unassembled WGS sequence"/>
</dbReference>
<keyword evidence="2" id="KW-1133">Transmembrane helix</keyword>
<dbReference type="EMBL" id="SLXD01000008">
    <property type="protein sequence ID" value="TCP01888.1"/>
    <property type="molecule type" value="Genomic_DNA"/>
</dbReference>
<keyword evidence="2" id="KW-0472">Membrane</keyword>
<evidence type="ECO:0000256" key="2">
    <source>
        <dbReference type="SAM" id="Phobius"/>
    </source>
</evidence>
<evidence type="ECO:0000313" key="4">
    <source>
        <dbReference type="EMBL" id="TCP01888.1"/>
    </source>
</evidence>
<protein>
    <submittedName>
        <fullName evidence="4">Two-component system sensor histidine kinase AlgZ</fullName>
    </submittedName>
</protein>
<feature type="transmembrane region" description="Helical" evidence="2">
    <location>
        <begin position="139"/>
        <end position="160"/>
    </location>
</feature>
<evidence type="ECO:0000256" key="1">
    <source>
        <dbReference type="SAM" id="MobiDB-lite"/>
    </source>
</evidence>
<dbReference type="AlphaFoldDB" id="A0A4V2SGN4"/>
<feature type="compositionally biased region" description="Basic and acidic residues" evidence="1">
    <location>
        <begin position="1"/>
        <end position="11"/>
    </location>
</feature>
<feature type="transmembrane region" description="Helical" evidence="2">
    <location>
        <begin position="104"/>
        <end position="127"/>
    </location>
</feature>
<accession>A0A4V2SGN4</accession>
<organism evidence="4 5">
    <name type="scientific">Rubrivivax gelatinosus</name>
    <name type="common">Rhodocyclus gelatinosus</name>
    <name type="synonym">Rhodopseudomonas gelatinosa</name>
    <dbReference type="NCBI Taxonomy" id="28068"/>
    <lineage>
        <taxon>Bacteria</taxon>
        <taxon>Pseudomonadati</taxon>
        <taxon>Pseudomonadota</taxon>
        <taxon>Betaproteobacteria</taxon>
        <taxon>Burkholderiales</taxon>
        <taxon>Sphaerotilaceae</taxon>
        <taxon>Rubrivivax</taxon>
    </lineage>
</organism>
<feature type="region of interest" description="Disordered" evidence="1">
    <location>
        <begin position="1"/>
        <end position="33"/>
    </location>
</feature>
<feature type="transmembrane region" description="Helical" evidence="2">
    <location>
        <begin position="78"/>
        <end position="98"/>
    </location>
</feature>
<keyword evidence="2" id="KW-0812">Transmembrane</keyword>
<dbReference type="Pfam" id="PF06580">
    <property type="entry name" value="His_kinase"/>
    <property type="match status" value="1"/>
</dbReference>
<feature type="domain" description="Signal transduction histidine kinase internal region" evidence="3">
    <location>
        <begin position="207"/>
        <end position="284"/>
    </location>
</feature>
<dbReference type="Gene3D" id="3.30.565.10">
    <property type="entry name" value="Histidine kinase-like ATPase, C-terminal domain"/>
    <property type="match status" value="1"/>
</dbReference>
<dbReference type="SUPFAM" id="SSF55874">
    <property type="entry name" value="ATPase domain of HSP90 chaperone/DNA topoisomerase II/histidine kinase"/>
    <property type="match status" value="1"/>
</dbReference>
<name>A0A4V2SGN4_RUBGE</name>
<keyword evidence="4" id="KW-0808">Transferase</keyword>
<dbReference type="InterPro" id="IPR036890">
    <property type="entry name" value="HATPase_C_sf"/>
</dbReference>
<comment type="caution">
    <text evidence="4">The sequence shown here is derived from an EMBL/GenBank/DDBJ whole genome shotgun (WGS) entry which is preliminary data.</text>
</comment>
<dbReference type="InterPro" id="IPR010559">
    <property type="entry name" value="Sig_transdc_His_kin_internal"/>
</dbReference>
<reference evidence="4 5" key="1">
    <citation type="submission" date="2019-03" db="EMBL/GenBank/DDBJ databases">
        <title>Genomic Encyclopedia of Type Strains, Phase IV (KMG-IV): sequencing the most valuable type-strain genomes for metagenomic binning, comparative biology and taxonomic classification.</title>
        <authorList>
            <person name="Goeker M."/>
        </authorList>
    </citation>
    <scope>NUCLEOTIDE SEQUENCE [LARGE SCALE GENOMIC DNA]</scope>
    <source>
        <strain evidence="4 5">DSM 1709</strain>
    </source>
</reference>
<dbReference type="PANTHER" id="PTHR34220">
    <property type="entry name" value="SENSOR HISTIDINE KINASE YPDA"/>
    <property type="match status" value="1"/>
</dbReference>
<proteinExistence type="predicted"/>
<dbReference type="GO" id="GO:0000155">
    <property type="term" value="F:phosphorelay sensor kinase activity"/>
    <property type="evidence" value="ECO:0007669"/>
    <property type="project" value="InterPro"/>
</dbReference>
<dbReference type="PANTHER" id="PTHR34220:SF7">
    <property type="entry name" value="SENSOR HISTIDINE KINASE YPDA"/>
    <property type="match status" value="1"/>
</dbReference>